<dbReference type="Proteomes" id="UP001144205">
    <property type="component" value="Unassembled WGS sequence"/>
</dbReference>
<dbReference type="EMBL" id="BROH01000002">
    <property type="protein sequence ID" value="GKY87229.1"/>
    <property type="molecule type" value="Genomic_DNA"/>
</dbReference>
<evidence type="ECO:0000256" key="2">
    <source>
        <dbReference type="ARBA" id="ARBA00009784"/>
    </source>
</evidence>
<keyword evidence="5 7" id="KW-1133">Transmembrane helix</keyword>
<evidence type="ECO:0000256" key="4">
    <source>
        <dbReference type="ARBA" id="ARBA00022692"/>
    </source>
</evidence>
<keyword evidence="9" id="KW-1185">Reference proteome</keyword>
<feature type="transmembrane region" description="Helical" evidence="7">
    <location>
        <begin position="180"/>
        <end position="201"/>
    </location>
</feature>
<evidence type="ECO:0000256" key="3">
    <source>
        <dbReference type="ARBA" id="ARBA00022475"/>
    </source>
</evidence>
<evidence type="ECO:0000256" key="6">
    <source>
        <dbReference type="ARBA" id="ARBA00023136"/>
    </source>
</evidence>
<protein>
    <recommendedName>
        <fullName evidence="7">UPF0056 membrane protein</fullName>
    </recommendedName>
</protein>
<keyword evidence="4 7" id="KW-0812">Transmembrane</keyword>
<sequence>MDTAIFVKALGAFFAIMNPFVTLPVFLGMTAEFTPAQQRRLALAVVGFSAVLAAAVMATGTKVLSLFGISVDDFRVAGGIVLFTIGLGMLNGSASPAHHGTAREQAHHAELNSLAFYPMAFPMIVGPGTITTIVVFTGHAGAAGLTAVGAALAAVLALLALVLLFAAQIGHFMSQTLRTITIRLMGMILAAVAVDMTATGLKTVLPGLG</sequence>
<comment type="caution">
    <text evidence="8">The sequence shown here is derived from an EMBL/GenBank/DDBJ whole genome shotgun (WGS) entry which is preliminary data.</text>
</comment>
<comment type="subcellular location">
    <subcellularLocation>
        <location evidence="1 7">Cell membrane</location>
        <topology evidence="1 7">Multi-pass membrane protein</topology>
    </subcellularLocation>
</comment>
<feature type="transmembrane region" description="Helical" evidence="7">
    <location>
        <begin position="114"/>
        <end position="136"/>
    </location>
</feature>
<dbReference type="Pfam" id="PF01914">
    <property type="entry name" value="MarC"/>
    <property type="match status" value="1"/>
</dbReference>
<keyword evidence="3" id="KW-1003">Cell membrane</keyword>
<proteinExistence type="inferred from homology"/>
<gene>
    <name evidence="8" type="ORF">STA1M1_10980</name>
</gene>
<evidence type="ECO:0000313" key="8">
    <source>
        <dbReference type="EMBL" id="GKY87229.1"/>
    </source>
</evidence>
<reference evidence="8" key="1">
    <citation type="journal article" date="2023" name="Int. J. Syst. Evol. Microbiol.">
        <title>Sinisalibacter aestuarii sp. nov., isolated from estuarine sediment of the Arakawa River.</title>
        <authorList>
            <person name="Arafat S.T."/>
            <person name="Hirano S."/>
            <person name="Sato A."/>
            <person name="Takeuchi K."/>
            <person name="Yasuda T."/>
            <person name="Terahara T."/>
            <person name="Hamada M."/>
            <person name="Kobayashi T."/>
        </authorList>
    </citation>
    <scope>NUCLEOTIDE SEQUENCE</scope>
    <source>
        <strain evidence="8">B-399</strain>
    </source>
</reference>
<dbReference type="PANTHER" id="PTHR33508">
    <property type="entry name" value="UPF0056 MEMBRANE PROTEIN YHCE"/>
    <property type="match status" value="1"/>
</dbReference>
<dbReference type="PANTHER" id="PTHR33508:SF1">
    <property type="entry name" value="UPF0056 MEMBRANE PROTEIN YHCE"/>
    <property type="match status" value="1"/>
</dbReference>
<feature type="transmembrane region" description="Helical" evidence="7">
    <location>
        <begin position="6"/>
        <end position="29"/>
    </location>
</feature>
<evidence type="ECO:0000313" key="9">
    <source>
        <dbReference type="Proteomes" id="UP001144205"/>
    </source>
</evidence>
<dbReference type="RefSeq" id="WP_281841221.1">
    <property type="nucleotide sequence ID" value="NZ_BROH01000002.1"/>
</dbReference>
<dbReference type="InterPro" id="IPR002771">
    <property type="entry name" value="Multi_antbiot-R_MarC"/>
</dbReference>
<accession>A0ABQ5LQE5</accession>
<evidence type="ECO:0000256" key="1">
    <source>
        <dbReference type="ARBA" id="ARBA00004651"/>
    </source>
</evidence>
<comment type="similarity">
    <text evidence="2 7">Belongs to the UPF0056 (MarC) family.</text>
</comment>
<evidence type="ECO:0000256" key="5">
    <source>
        <dbReference type="ARBA" id="ARBA00022989"/>
    </source>
</evidence>
<feature type="transmembrane region" description="Helical" evidence="7">
    <location>
        <begin position="76"/>
        <end position="94"/>
    </location>
</feature>
<feature type="transmembrane region" description="Helical" evidence="7">
    <location>
        <begin position="142"/>
        <end position="168"/>
    </location>
</feature>
<name>A0ABQ5LQE5_9RHOB</name>
<feature type="transmembrane region" description="Helical" evidence="7">
    <location>
        <begin position="41"/>
        <end position="64"/>
    </location>
</feature>
<evidence type="ECO:0000256" key="7">
    <source>
        <dbReference type="RuleBase" id="RU362048"/>
    </source>
</evidence>
<dbReference type="NCBIfam" id="TIGR00427">
    <property type="entry name" value="NAAT family transporter"/>
    <property type="match status" value="1"/>
</dbReference>
<organism evidence="8 9">
    <name type="scientific">Sinisalibacter aestuarii</name>
    <dbReference type="NCBI Taxonomy" id="2949426"/>
    <lineage>
        <taxon>Bacteria</taxon>
        <taxon>Pseudomonadati</taxon>
        <taxon>Pseudomonadota</taxon>
        <taxon>Alphaproteobacteria</taxon>
        <taxon>Rhodobacterales</taxon>
        <taxon>Roseobacteraceae</taxon>
        <taxon>Sinisalibacter</taxon>
    </lineage>
</organism>
<keyword evidence="6 7" id="KW-0472">Membrane</keyword>